<dbReference type="Proteomes" id="UP000235786">
    <property type="component" value="Unassembled WGS sequence"/>
</dbReference>
<dbReference type="EMBL" id="KZ613953">
    <property type="protein sequence ID" value="PMD34921.1"/>
    <property type="molecule type" value="Genomic_DNA"/>
</dbReference>
<name>A0A2J6R8S2_HYAVF</name>
<proteinExistence type="predicted"/>
<reference evidence="1 2" key="1">
    <citation type="submission" date="2016-04" db="EMBL/GenBank/DDBJ databases">
        <title>A degradative enzymes factory behind the ericoid mycorrhizal symbiosis.</title>
        <authorList>
            <consortium name="DOE Joint Genome Institute"/>
            <person name="Martino E."/>
            <person name="Morin E."/>
            <person name="Grelet G."/>
            <person name="Kuo A."/>
            <person name="Kohler A."/>
            <person name="Daghino S."/>
            <person name="Barry K."/>
            <person name="Choi C."/>
            <person name="Cichocki N."/>
            <person name="Clum A."/>
            <person name="Copeland A."/>
            <person name="Hainaut M."/>
            <person name="Haridas S."/>
            <person name="Labutti K."/>
            <person name="Lindquist E."/>
            <person name="Lipzen A."/>
            <person name="Khouja H.-R."/>
            <person name="Murat C."/>
            <person name="Ohm R."/>
            <person name="Olson A."/>
            <person name="Spatafora J."/>
            <person name="Veneault-Fourrey C."/>
            <person name="Henrissat B."/>
            <person name="Grigoriev I."/>
            <person name="Martin F."/>
            <person name="Perotto S."/>
        </authorList>
    </citation>
    <scope>NUCLEOTIDE SEQUENCE [LARGE SCALE GENOMIC DNA]</scope>
    <source>
        <strain evidence="1 2">F</strain>
    </source>
</reference>
<protein>
    <submittedName>
        <fullName evidence="1">Uncharacterized protein</fullName>
    </submittedName>
</protein>
<gene>
    <name evidence="1" type="ORF">L207DRAFT_588415</name>
</gene>
<organism evidence="1 2">
    <name type="scientific">Hyaloscypha variabilis (strain UAMH 11265 / GT02V1 / F)</name>
    <name type="common">Meliniomyces variabilis</name>
    <dbReference type="NCBI Taxonomy" id="1149755"/>
    <lineage>
        <taxon>Eukaryota</taxon>
        <taxon>Fungi</taxon>
        <taxon>Dikarya</taxon>
        <taxon>Ascomycota</taxon>
        <taxon>Pezizomycotina</taxon>
        <taxon>Leotiomycetes</taxon>
        <taxon>Helotiales</taxon>
        <taxon>Hyaloscyphaceae</taxon>
        <taxon>Hyaloscypha</taxon>
        <taxon>Hyaloscypha variabilis</taxon>
    </lineage>
</organism>
<accession>A0A2J6R8S2</accession>
<evidence type="ECO:0000313" key="2">
    <source>
        <dbReference type="Proteomes" id="UP000235786"/>
    </source>
</evidence>
<sequence>MPPPCPAVAILALDFAFPMKTGTSNDPSRTISSIVADEETLGVSFGESLGLLRKAVRLLRPPEGPKREWENKAELNPWAGWVALWDRESGKLQQPQKPRFQWAAYFVGRHTSAWSALANESPGGASQEH</sequence>
<dbReference type="AlphaFoldDB" id="A0A2J6R8S2"/>
<keyword evidence="2" id="KW-1185">Reference proteome</keyword>
<evidence type="ECO:0000313" key="1">
    <source>
        <dbReference type="EMBL" id="PMD34921.1"/>
    </source>
</evidence>